<dbReference type="OrthoDB" id="9775333at2"/>
<gene>
    <name evidence="1" type="ORF">SAMN05421819_3063</name>
</gene>
<dbReference type="EMBL" id="FNVA01000005">
    <property type="protein sequence ID" value="SEG46231.1"/>
    <property type="molecule type" value="Genomic_DNA"/>
</dbReference>
<dbReference type="Proteomes" id="UP000236728">
    <property type="component" value="Unassembled WGS sequence"/>
</dbReference>
<dbReference type="PANTHER" id="PTHR35566:SF1">
    <property type="entry name" value="TYPE VI SECRETION SYSTEM BASEPLATE COMPONENT TSSK1"/>
    <property type="match status" value="1"/>
</dbReference>
<organism evidence="1 2">
    <name type="scientific">Bryocella elongata</name>
    <dbReference type="NCBI Taxonomy" id="863522"/>
    <lineage>
        <taxon>Bacteria</taxon>
        <taxon>Pseudomonadati</taxon>
        <taxon>Acidobacteriota</taxon>
        <taxon>Terriglobia</taxon>
        <taxon>Terriglobales</taxon>
        <taxon>Acidobacteriaceae</taxon>
        <taxon>Bryocella</taxon>
    </lineage>
</organism>
<reference evidence="1 2" key="1">
    <citation type="submission" date="2016-10" db="EMBL/GenBank/DDBJ databases">
        <authorList>
            <person name="de Groot N.N."/>
        </authorList>
    </citation>
    <scope>NUCLEOTIDE SEQUENCE [LARGE SCALE GENOMIC DNA]</scope>
    <source>
        <strain evidence="1 2">DSM 22489</strain>
    </source>
</reference>
<accession>A0A1H6ACM9</accession>
<dbReference type="PANTHER" id="PTHR35566">
    <property type="entry name" value="BLR3599 PROTEIN"/>
    <property type="match status" value="1"/>
</dbReference>
<name>A0A1H6ACM9_9BACT</name>
<dbReference type="Pfam" id="PF05936">
    <property type="entry name" value="T6SS_VasE"/>
    <property type="match status" value="1"/>
</dbReference>
<dbReference type="InterPro" id="IPR010263">
    <property type="entry name" value="T6SS_TssK"/>
</dbReference>
<sequence>MRQLQPVVWSKGTFLSPQHLQAQERFVEESVRFYLDSLIENAWGFSQLRVDAKALSEGNLALSEASGVFGDSLPFEFPGADPIPDGRALAKCFEPGQKSCTFYLAIPEYRPGGVNVAMAPGPSTRFSAQQQMLRDENSGDMREKPVRVAQKNLKLIAEGQPQDGFVVMPCARVLRSDTGSFALDPSFVPTLINVRASNLLENILRGLVEILVARSTRLSGNRRQKNQRLADFSSSDIAEFWLLYTVNTHLPGFRHLQESERISPAQLFTQMADLAGSLATFSNTLVPRDFPVYVHEEPGPGFIRLDEIIRSLLDTVVPTNFVALQLKFLRDSIYATSIDKDEYLHNTRLYLAVSADMREPDIIDRVPKLMKVCSATHVEHLVRQALPGLKLSHVQRPPRGIALKVGHQYFAMEQSGPVWESIQRARNFAVYAPQDFLRPEMELIVLLPSAGAN</sequence>
<evidence type="ECO:0000313" key="1">
    <source>
        <dbReference type="EMBL" id="SEG46231.1"/>
    </source>
</evidence>
<protein>
    <submittedName>
        <fullName evidence="1">Type VI secretion system protein ImpJ</fullName>
    </submittedName>
</protein>
<dbReference type="AlphaFoldDB" id="A0A1H6ACM9"/>
<evidence type="ECO:0000313" key="2">
    <source>
        <dbReference type="Proteomes" id="UP000236728"/>
    </source>
</evidence>
<dbReference type="NCBIfam" id="TIGR03353">
    <property type="entry name" value="VI_chp_4"/>
    <property type="match status" value="1"/>
</dbReference>
<keyword evidence="2" id="KW-1185">Reference proteome</keyword>
<dbReference type="RefSeq" id="WP_103933925.1">
    <property type="nucleotide sequence ID" value="NZ_FNVA01000005.1"/>
</dbReference>
<proteinExistence type="predicted"/>